<comment type="caution">
    <text evidence="5">The sequence shown here is derived from an EMBL/GenBank/DDBJ whole genome shotgun (WGS) entry which is preliminary data.</text>
</comment>
<dbReference type="EMBL" id="VNHO01000001">
    <property type="protein sequence ID" value="TYP59890.1"/>
    <property type="molecule type" value="Genomic_DNA"/>
</dbReference>
<organism evidence="5 6">
    <name type="scientific">Thermosediminibacter litoriperuensis</name>
    <dbReference type="NCBI Taxonomy" id="291989"/>
    <lineage>
        <taxon>Bacteria</taxon>
        <taxon>Bacillati</taxon>
        <taxon>Bacillota</taxon>
        <taxon>Clostridia</taxon>
        <taxon>Thermosediminibacterales</taxon>
        <taxon>Thermosediminibacteraceae</taxon>
        <taxon>Thermosediminibacter</taxon>
    </lineage>
</organism>
<keyword evidence="2" id="KW-0132">Cell division</keyword>
<protein>
    <submittedName>
        <fullName evidence="5">Segregation and condensation protein B</fullName>
    </submittedName>
</protein>
<dbReference type="PANTHER" id="PTHR34298:SF2">
    <property type="entry name" value="SEGREGATION AND CONDENSATION PROTEIN B"/>
    <property type="match status" value="1"/>
</dbReference>
<evidence type="ECO:0000313" key="6">
    <source>
        <dbReference type="Proteomes" id="UP000322294"/>
    </source>
</evidence>
<keyword evidence="1" id="KW-0963">Cytoplasm</keyword>
<evidence type="ECO:0000256" key="4">
    <source>
        <dbReference type="ARBA" id="ARBA00023306"/>
    </source>
</evidence>
<dbReference type="RefSeq" id="WP_148865504.1">
    <property type="nucleotide sequence ID" value="NZ_VNHO01000001.1"/>
</dbReference>
<keyword evidence="3" id="KW-0159">Chromosome partition</keyword>
<dbReference type="NCBIfam" id="TIGR00281">
    <property type="entry name" value="SMC-Scp complex subunit ScpB"/>
    <property type="match status" value="1"/>
</dbReference>
<reference evidence="5 6" key="1">
    <citation type="submission" date="2019-07" db="EMBL/GenBank/DDBJ databases">
        <title>Genomic Encyclopedia of Type Strains, Phase I: the one thousand microbial genomes (KMG-I) project.</title>
        <authorList>
            <person name="Kyrpides N."/>
        </authorList>
    </citation>
    <scope>NUCLEOTIDE SEQUENCE [LARGE SCALE GENOMIC DNA]</scope>
    <source>
        <strain evidence="5 6">DSM 16647</strain>
    </source>
</reference>
<dbReference type="Gene3D" id="1.10.10.10">
    <property type="entry name" value="Winged helix-like DNA-binding domain superfamily/Winged helix DNA-binding domain"/>
    <property type="match status" value="2"/>
</dbReference>
<accession>A0A5S5B1S7</accession>
<evidence type="ECO:0000313" key="5">
    <source>
        <dbReference type="EMBL" id="TYP59890.1"/>
    </source>
</evidence>
<evidence type="ECO:0000256" key="1">
    <source>
        <dbReference type="ARBA" id="ARBA00022490"/>
    </source>
</evidence>
<proteinExistence type="predicted"/>
<dbReference type="Proteomes" id="UP000322294">
    <property type="component" value="Unassembled WGS sequence"/>
</dbReference>
<dbReference type="GO" id="GO:0051301">
    <property type="term" value="P:cell division"/>
    <property type="evidence" value="ECO:0007669"/>
    <property type="project" value="UniProtKB-KW"/>
</dbReference>
<dbReference type="PIRSF" id="PIRSF019345">
    <property type="entry name" value="ScpB"/>
    <property type="match status" value="1"/>
</dbReference>
<evidence type="ECO:0000256" key="3">
    <source>
        <dbReference type="ARBA" id="ARBA00022829"/>
    </source>
</evidence>
<dbReference type="PANTHER" id="PTHR34298">
    <property type="entry name" value="SEGREGATION AND CONDENSATION PROTEIN B"/>
    <property type="match status" value="1"/>
</dbReference>
<dbReference type="AlphaFoldDB" id="A0A5S5B1S7"/>
<dbReference type="GO" id="GO:0051304">
    <property type="term" value="P:chromosome separation"/>
    <property type="evidence" value="ECO:0007669"/>
    <property type="project" value="InterPro"/>
</dbReference>
<dbReference type="Pfam" id="PF04079">
    <property type="entry name" value="SMC_ScpB"/>
    <property type="match status" value="1"/>
</dbReference>
<dbReference type="InterPro" id="IPR036388">
    <property type="entry name" value="WH-like_DNA-bd_sf"/>
</dbReference>
<dbReference type="SUPFAM" id="SSF46785">
    <property type="entry name" value="Winged helix' DNA-binding domain"/>
    <property type="match status" value="2"/>
</dbReference>
<evidence type="ECO:0000256" key="2">
    <source>
        <dbReference type="ARBA" id="ARBA00022618"/>
    </source>
</evidence>
<keyword evidence="6" id="KW-1185">Reference proteome</keyword>
<gene>
    <name evidence="5" type="ORF">LZ11_00050</name>
</gene>
<dbReference type="InterPro" id="IPR005234">
    <property type="entry name" value="ScpB_csome_segregation"/>
</dbReference>
<name>A0A5S5B1S7_9FIRM</name>
<keyword evidence="4" id="KW-0131">Cell cycle</keyword>
<dbReference type="OrthoDB" id="9806226at2"/>
<dbReference type="InterPro" id="IPR036390">
    <property type="entry name" value="WH_DNA-bd_sf"/>
</dbReference>
<sequence length="168" mass="18984">MDRERAMGILEGILFAAGDPVAVEDLVKALEVPKEEVVRLINDMKQEYNSKKRGILISEVGEKVRLTTKPDIYPYIETIFKPRVKSQLSRAALETLAIIMFKQPITKTEIEAIRGVNVEKTLNSLLEKNLICEMGRLEAPGRPILYGTTQFCLEYFGLNSIEELAKLD</sequence>